<organism evidence="1 2">
    <name type="scientific">Hymenobacter lapidiphilus</name>
    <dbReference type="NCBI Taxonomy" id="2608003"/>
    <lineage>
        <taxon>Bacteria</taxon>
        <taxon>Pseudomonadati</taxon>
        <taxon>Bacteroidota</taxon>
        <taxon>Cytophagia</taxon>
        <taxon>Cytophagales</taxon>
        <taxon>Hymenobacteraceae</taxon>
        <taxon>Hymenobacter</taxon>
    </lineage>
</organism>
<dbReference type="AlphaFoldDB" id="A0A7Y7PSZ7"/>
<accession>A0A7Y7PSZ7</accession>
<gene>
    <name evidence="1" type="ORF">HW554_19965</name>
</gene>
<reference evidence="1 2" key="1">
    <citation type="submission" date="2020-05" db="EMBL/GenBank/DDBJ databases">
        <title>Hymenobacter terrestris sp. nov. and Hymenobacter lapidiphilus sp. nov., isolated from regoliths in Antarctica.</title>
        <authorList>
            <person name="Sedlacek I."/>
            <person name="Pantucek R."/>
            <person name="Zeman M."/>
            <person name="Holochova P."/>
            <person name="Kralova S."/>
            <person name="Stankova E."/>
            <person name="Sedo O."/>
            <person name="Micenkova L."/>
            <person name="Svec P."/>
            <person name="Gupta V."/>
            <person name="Sood U."/>
            <person name="Korpole U.S."/>
            <person name="Lal R."/>
        </authorList>
    </citation>
    <scope>NUCLEOTIDE SEQUENCE [LARGE SCALE GENOMIC DNA]</scope>
    <source>
        <strain evidence="1 2">P5342</strain>
    </source>
</reference>
<name>A0A7Y7PSZ7_9BACT</name>
<dbReference type="Proteomes" id="UP000565521">
    <property type="component" value="Unassembled WGS sequence"/>
</dbReference>
<protein>
    <submittedName>
        <fullName evidence="1">Uncharacterized protein</fullName>
    </submittedName>
</protein>
<dbReference type="RefSeq" id="WP_176910289.1">
    <property type="nucleotide sequence ID" value="NZ_JABKAU010000075.1"/>
</dbReference>
<proteinExistence type="predicted"/>
<evidence type="ECO:0000313" key="2">
    <source>
        <dbReference type="Proteomes" id="UP000565521"/>
    </source>
</evidence>
<evidence type="ECO:0000313" key="1">
    <source>
        <dbReference type="EMBL" id="NVO33483.1"/>
    </source>
</evidence>
<comment type="caution">
    <text evidence="1">The sequence shown here is derived from an EMBL/GenBank/DDBJ whole genome shotgun (WGS) entry which is preliminary data.</text>
</comment>
<dbReference type="EMBL" id="JABKAU010000075">
    <property type="protein sequence ID" value="NVO33483.1"/>
    <property type="molecule type" value="Genomic_DNA"/>
</dbReference>
<sequence length="173" mass="20110">MLESSELSRINNFDLLLDKGWEALTTDIAEDFPYLTLFELTAIVKMGCKGKLDKYKSSPLNYTRIYQWVEQRAPFCLSFWQHHHGPATAWATHCLGEETLLAMVAQQPDPAGMKRSLYHSLIRRETEKRLEMDGTAYPSPAHHQVHQSLTADFARWAAKYPAYHTRHHYELFQ</sequence>
<keyword evidence="2" id="KW-1185">Reference proteome</keyword>